<feature type="domain" description="Response regulatory" evidence="13">
    <location>
        <begin position="891"/>
        <end position="1007"/>
    </location>
</feature>
<dbReference type="GO" id="GO:0000155">
    <property type="term" value="F:phosphorelay sensor kinase activity"/>
    <property type="evidence" value="ECO:0007669"/>
    <property type="project" value="InterPro"/>
</dbReference>
<evidence type="ECO:0000256" key="9">
    <source>
        <dbReference type="PROSITE-ProRule" id="PRU00169"/>
    </source>
</evidence>
<dbReference type="SUPFAM" id="SSF55785">
    <property type="entry name" value="PYP-like sensor domain (PAS domain)"/>
    <property type="match status" value="2"/>
</dbReference>
<dbReference type="Gene3D" id="3.30.565.10">
    <property type="entry name" value="Histidine kinase-like ATPase, C-terminal domain"/>
    <property type="match status" value="1"/>
</dbReference>
<dbReference type="SMART" id="SM00388">
    <property type="entry name" value="HisKA"/>
    <property type="match status" value="1"/>
</dbReference>
<feature type="transmembrane region" description="Helical" evidence="11">
    <location>
        <begin position="20"/>
        <end position="39"/>
    </location>
</feature>
<evidence type="ECO:0000259" key="13">
    <source>
        <dbReference type="PROSITE" id="PS50110"/>
    </source>
</evidence>
<dbReference type="InterPro" id="IPR036097">
    <property type="entry name" value="HisK_dim/P_sf"/>
</dbReference>
<keyword evidence="6 11" id="KW-0812">Transmembrane</keyword>
<dbReference type="InterPro" id="IPR003594">
    <property type="entry name" value="HATPase_dom"/>
</dbReference>
<protein>
    <recommendedName>
        <fullName evidence="3">histidine kinase</fullName>
        <ecNumber evidence="3">2.7.13.3</ecNumber>
    </recommendedName>
</protein>
<comment type="subcellular location">
    <subcellularLocation>
        <location evidence="2">Cell membrane</location>
        <topology evidence="2">Multi-pass membrane protein</topology>
    </subcellularLocation>
</comment>
<evidence type="ECO:0000256" key="2">
    <source>
        <dbReference type="ARBA" id="ARBA00004651"/>
    </source>
</evidence>
<dbReference type="PROSITE" id="PS50113">
    <property type="entry name" value="PAC"/>
    <property type="match status" value="1"/>
</dbReference>
<dbReference type="InterPro" id="IPR011006">
    <property type="entry name" value="CheY-like_superfamily"/>
</dbReference>
<evidence type="ECO:0000256" key="11">
    <source>
        <dbReference type="SAM" id="Phobius"/>
    </source>
</evidence>
<keyword evidence="16" id="KW-1185">Reference proteome</keyword>
<dbReference type="InterPro" id="IPR033479">
    <property type="entry name" value="dCache_1"/>
</dbReference>
<dbReference type="CDD" id="cd00156">
    <property type="entry name" value="REC"/>
    <property type="match status" value="1"/>
</dbReference>
<dbReference type="SMART" id="SM00448">
    <property type="entry name" value="REC"/>
    <property type="match status" value="1"/>
</dbReference>
<dbReference type="CDD" id="cd12915">
    <property type="entry name" value="PDC2_DGC_like"/>
    <property type="match status" value="1"/>
</dbReference>
<organism evidence="15 16">
    <name type="scientific">Geomonas terrae</name>
    <dbReference type="NCBI Taxonomy" id="2562681"/>
    <lineage>
        <taxon>Bacteria</taxon>
        <taxon>Pseudomonadati</taxon>
        <taxon>Thermodesulfobacteriota</taxon>
        <taxon>Desulfuromonadia</taxon>
        <taxon>Geobacterales</taxon>
        <taxon>Geobacteraceae</taxon>
        <taxon>Geomonas</taxon>
    </lineage>
</organism>
<evidence type="ECO:0000259" key="14">
    <source>
        <dbReference type="PROSITE" id="PS50113"/>
    </source>
</evidence>
<dbReference type="SMART" id="SM00387">
    <property type="entry name" value="HATPase_c"/>
    <property type="match status" value="1"/>
</dbReference>
<evidence type="ECO:0000256" key="8">
    <source>
        <dbReference type="ARBA" id="ARBA00023136"/>
    </source>
</evidence>
<dbReference type="Gene3D" id="3.40.50.2300">
    <property type="match status" value="1"/>
</dbReference>
<dbReference type="InterPro" id="IPR013656">
    <property type="entry name" value="PAS_4"/>
</dbReference>
<comment type="caution">
    <text evidence="15">The sequence shown here is derived from an EMBL/GenBank/DDBJ whole genome shotgun (WGS) entry which is preliminary data.</text>
</comment>
<evidence type="ECO:0000259" key="12">
    <source>
        <dbReference type="PROSITE" id="PS50109"/>
    </source>
</evidence>
<dbReference type="InterPro" id="IPR035965">
    <property type="entry name" value="PAS-like_dom_sf"/>
</dbReference>
<dbReference type="SUPFAM" id="SSF47384">
    <property type="entry name" value="Homodimeric domain of signal transducing histidine kinase"/>
    <property type="match status" value="1"/>
</dbReference>
<evidence type="ECO:0000256" key="1">
    <source>
        <dbReference type="ARBA" id="ARBA00000085"/>
    </source>
</evidence>
<dbReference type="CDD" id="cd00082">
    <property type="entry name" value="HisKA"/>
    <property type="match status" value="1"/>
</dbReference>
<dbReference type="NCBIfam" id="TIGR00229">
    <property type="entry name" value="sensory_box"/>
    <property type="match status" value="2"/>
</dbReference>
<dbReference type="Gene3D" id="3.30.450.20">
    <property type="entry name" value="PAS domain"/>
    <property type="match status" value="4"/>
</dbReference>
<dbReference type="PRINTS" id="PR00344">
    <property type="entry name" value="BCTRLSENSOR"/>
</dbReference>
<keyword evidence="5 9" id="KW-0597">Phosphoprotein</keyword>
<evidence type="ECO:0000313" key="15">
    <source>
        <dbReference type="EMBL" id="TGU72595.1"/>
    </source>
</evidence>
<dbReference type="PROSITE" id="PS50110">
    <property type="entry name" value="RESPONSE_REGULATORY"/>
    <property type="match status" value="1"/>
</dbReference>
<evidence type="ECO:0000256" key="7">
    <source>
        <dbReference type="ARBA" id="ARBA00022989"/>
    </source>
</evidence>
<dbReference type="PROSITE" id="PS50109">
    <property type="entry name" value="HIS_KIN"/>
    <property type="match status" value="1"/>
</dbReference>
<comment type="catalytic activity">
    <reaction evidence="1">
        <text>ATP + protein L-histidine = ADP + protein N-phospho-L-histidine.</text>
        <dbReference type="EC" id="2.7.13.3"/>
    </reaction>
</comment>
<dbReference type="SMART" id="SM00091">
    <property type="entry name" value="PAS"/>
    <property type="match status" value="2"/>
</dbReference>
<gene>
    <name evidence="15" type="ORF">E4633_09840</name>
</gene>
<evidence type="ECO:0000256" key="6">
    <source>
        <dbReference type="ARBA" id="ARBA00022692"/>
    </source>
</evidence>
<dbReference type="EC" id="2.7.13.3" evidence="3"/>
<dbReference type="InterPro" id="IPR003661">
    <property type="entry name" value="HisK_dim/P_dom"/>
</dbReference>
<reference evidence="15 16" key="1">
    <citation type="submission" date="2019-04" db="EMBL/GenBank/DDBJ databases">
        <title>Geobacter oryzae sp. nov., ferric-reducing bacteria isolated from paddy soil.</title>
        <authorList>
            <person name="Xu Z."/>
            <person name="Masuda Y."/>
            <person name="Itoh H."/>
            <person name="Senoo K."/>
        </authorList>
    </citation>
    <scope>NUCLEOTIDE SEQUENCE [LARGE SCALE GENOMIC DNA]</scope>
    <source>
        <strain evidence="15 16">Red111</strain>
    </source>
</reference>
<dbReference type="InterPro" id="IPR004358">
    <property type="entry name" value="Sig_transdc_His_kin-like_C"/>
</dbReference>
<feature type="domain" description="PAC" evidence="14">
    <location>
        <begin position="447"/>
        <end position="503"/>
    </location>
</feature>
<dbReference type="PANTHER" id="PTHR43065">
    <property type="entry name" value="SENSOR HISTIDINE KINASE"/>
    <property type="match status" value="1"/>
</dbReference>
<dbReference type="GO" id="GO:0005886">
    <property type="term" value="C:plasma membrane"/>
    <property type="evidence" value="ECO:0007669"/>
    <property type="project" value="UniProtKB-SubCell"/>
</dbReference>
<keyword evidence="8 11" id="KW-0472">Membrane</keyword>
<evidence type="ECO:0000256" key="4">
    <source>
        <dbReference type="ARBA" id="ARBA00022475"/>
    </source>
</evidence>
<proteinExistence type="predicted"/>
<dbReference type="AlphaFoldDB" id="A0A4S1CG99"/>
<name>A0A4S1CG99_9BACT</name>
<dbReference type="Pfam" id="PF00072">
    <property type="entry name" value="Response_reg"/>
    <property type="match status" value="1"/>
</dbReference>
<dbReference type="PANTHER" id="PTHR43065:SF42">
    <property type="entry name" value="TWO-COMPONENT SENSOR PPRA"/>
    <property type="match status" value="1"/>
</dbReference>
<dbReference type="EMBL" id="SRSC01000002">
    <property type="protein sequence ID" value="TGU72595.1"/>
    <property type="molecule type" value="Genomic_DNA"/>
</dbReference>
<dbReference type="InterPro" id="IPR036890">
    <property type="entry name" value="HATPase_C_sf"/>
</dbReference>
<evidence type="ECO:0000256" key="10">
    <source>
        <dbReference type="SAM" id="Coils"/>
    </source>
</evidence>
<dbReference type="RefSeq" id="WP_135870070.1">
    <property type="nucleotide sequence ID" value="NZ_SRSC01000002.1"/>
</dbReference>
<dbReference type="Gene3D" id="1.10.287.130">
    <property type="match status" value="1"/>
</dbReference>
<evidence type="ECO:0000256" key="3">
    <source>
        <dbReference type="ARBA" id="ARBA00012438"/>
    </source>
</evidence>
<dbReference type="InterPro" id="IPR001789">
    <property type="entry name" value="Sig_transdc_resp-reg_receiver"/>
</dbReference>
<dbReference type="SUPFAM" id="SSF52172">
    <property type="entry name" value="CheY-like"/>
    <property type="match status" value="1"/>
</dbReference>
<dbReference type="SUPFAM" id="SSF55874">
    <property type="entry name" value="ATPase domain of HSP90 chaperone/DNA topoisomerase II/histidine kinase"/>
    <property type="match status" value="1"/>
</dbReference>
<dbReference type="Proteomes" id="UP000306416">
    <property type="component" value="Unassembled WGS sequence"/>
</dbReference>
<keyword evidence="7 11" id="KW-1133">Transmembrane helix</keyword>
<dbReference type="InterPro" id="IPR000014">
    <property type="entry name" value="PAS"/>
</dbReference>
<keyword evidence="10" id="KW-0175">Coiled coil</keyword>
<dbReference type="InterPro" id="IPR005467">
    <property type="entry name" value="His_kinase_dom"/>
</dbReference>
<feature type="coiled-coil region" evidence="10">
    <location>
        <begin position="321"/>
        <end position="385"/>
    </location>
</feature>
<dbReference type="Pfam" id="PF02518">
    <property type="entry name" value="HATPase_c"/>
    <property type="match status" value="1"/>
</dbReference>
<dbReference type="InterPro" id="IPR000700">
    <property type="entry name" value="PAS-assoc_C"/>
</dbReference>
<evidence type="ECO:0000256" key="5">
    <source>
        <dbReference type="ARBA" id="ARBA00022553"/>
    </source>
</evidence>
<keyword evidence="4" id="KW-1003">Cell membrane</keyword>
<evidence type="ECO:0000313" key="16">
    <source>
        <dbReference type="Proteomes" id="UP000306416"/>
    </source>
</evidence>
<accession>A0A4S1CG99</accession>
<dbReference type="CDD" id="cd12914">
    <property type="entry name" value="PDC1_DGC_like"/>
    <property type="match status" value="1"/>
</dbReference>
<feature type="transmembrane region" description="Helical" evidence="11">
    <location>
        <begin position="301"/>
        <end position="320"/>
    </location>
</feature>
<feature type="modified residue" description="4-aspartylphosphate" evidence="9">
    <location>
        <position position="942"/>
    </location>
</feature>
<feature type="domain" description="Histidine kinase" evidence="12">
    <location>
        <begin position="646"/>
        <end position="871"/>
    </location>
</feature>
<sequence length="1009" mass="112131">MRSSLPEKTKTSGTTLMARTVALVLAVNLFVIVLGTVTLRQSRDQYLRSAEIQGRNLTQTLVYSISGVLDAADISLLSVVDEAARQHRQGGISANTLNAFIIAQHTRLPALDSIRMADEKGNILYGTGVDPGSRKSIEERDYFVKLRDTPRAALVISKPVLGLISGKWVVILARRVSGANGAFAGVVYCSIPLEKIRNMLSTIDVGVRGRITLRDESLNLILRHPQQLPVSTELGRKPVSPEMQKRIARGMSSDTYYADRSTDGTPRLVSYSKVGRYPLYISIALLPDEILMRWHRELLQILALVVLFLTVTSALSRVIYLRLLRQEQAEEEQRRAREELEVRVAERTEAQRLTNEQLKLELAVRERAEEELRRGRNMLAQIINTIPQFVFWKDRDSIYQGCNIVFAKAAGLDDPELIAGKSDYDLPWLREESNAYRSDDRAVMEGNRPKCHIIEQQLQASGRHLWVDTTKVPLCDETGTVTGILGVYDNITERKMIEEARDRALAMLESLLASSPTAILVYEGESGACVKANQAASDLAGGTVQQLLSQNFREVPSWEAGMRAAAELVLSDGQTRSIEIATTSSFGKLLQVECFLSRFDVEGKHHLMFIAVDMTERKRLEQEKRLIESQMLHVQKLESLGVLAGGIAHDFNNILMVILGNADLALMRMAPDSPACENLAQIEQAASRAADLARQMLAYSGRGKFVIEKLDMTRLVQEMGQMLEVSISKKVMLRYDFAPGLPPVSGDATQLRQVVLNLVLNASEAVGDANGMIVISTKRLFCDRAYLSESWIDDRLPEGDYVVIEVSDNGCGMAREVIPRIFDPFFTTKFTGRGLGMAAVLGIVRAHHGAIKVYSEKGRGSTFRLLLPCVEGYADHHEAADPGPLWRGSGTVLLADDEESIRGLGRDMLETMGFDVLLACDGQEALEVYRRHKEEIVCVLLDLTMPHLDGEQTFRALRELQPDVKVVISSGYNEQEVTMKFVGAGPSGFIQKPYRVNEMSRTLRGVLGE</sequence>
<dbReference type="Pfam" id="PF02743">
    <property type="entry name" value="dCache_1"/>
    <property type="match status" value="1"/>
</dbReference>
<dbReference type="Pfam" id="PF08448">
    <property type="entry name" value="PAS_4"/>
    <property type="match status" value="2"/>
</dbReference>